<comment type="caution">
    <text evidence="1">The sequence shown here is derived from an EMBL/GenBank/DDBJ whole genome shotgun (WGS) entry which is preliminary data.</text>
</comment>
<accession>A0ACA9Q1F8</accession>
<gene>
    <name evidence="1" type="ORF">RPERSI_LOCUS12431</name>
</gene>
<organism evidence="1 2">
    <name type="scientific">Racocetra persica</name>
    <dbReference type="NCBI Taxonomy" id="160502"/>
    <lineage>
        <taxon>Eukaryota</taxon>
        <taxon>Fungi</taxon>
        <taxon>Fungi incertae sedis</taxon>
        <taxon>Mucoromycota</taxon>
        <taxon>Glomeromycotina</taxon>
        <taxon>Glomeromycetes</taxon>
        <taxon>Diversisporales</taxon>
        <taxon>Gigasporaceae</taxon>
        <taxon>Racocetra</taxon>
    </lineage>
</organism>
<proteinExistence type="predicted"/>
<feature type="non-terminal residue" evidence="1">
    <location>
        <position position="1"/>
    </location>
</feature>
<evidence type="ECO:0000313" key="2">
    <source>
        <dbReference type="Proteomes" id="UP000789920"/>
    </source>
</evidence>
<protein>
    <submittedName>
        <fullName evidence="1">27147_t:CDS:1</fullName>
    </submittedName>
</protein>
<dbReference type="EMBL" id="CAJVQC010026631">
    <property type="protein sequence ID" value="CAG8733739.1"/>
    <property type="molecule type" value="Genomic_DNA"/>
</dbReference>
<evidence type="ECO:0000313" key="1">
    <source>
        <dbReference type="EMBL" id="CAG8733739.1"/>
    </source>
</evidence>
<name>A0ACA9Q1F8_9GLOM</name>
<sequence>KQEEPEDDDFLSLKVGLVFQTWEEFRYWIYRFVSKEGFDYKIRTSEFDNIDIIIDSFKNEHNHILTPMINEIAFRFRKLILEMLANIKKYMIQGRLNSASIYLLIKYDYALYPLNKQDLYNAIYDVYRNNNLGDSDASLILQILL</sequence>
<dbReference type="Proteomes" id="UP000789920">
    <property type="component" value="Unassembled WGS sequence"/>
</dbReference>
<reference evidence="1" key="1">
    <citation type="submission" date="2021-06" db="EMBL/GenBank/DDBJ databases">
        <authorList>
            <person name="Kallberg Y."/>
            <person name="Tangrot J."/>
            <person name="Rosling A."/>
        </authorList>
    </citation>
    <scope>NUCLEOTIDE SEQUENCE</scope>
    <source>
        <strain evidence="1">MA461A</strain>
    </source>
</reference>
<keyword evidence="2" id="KW-1185">Reference proteome</keyword>
<feature type="non-terminal residue" evidence="1">
    <location>
        <position position="145"/>
    </location>
</feature>